<evidence type="ECO:0000313" key="2">
    <source>
        <dbReference type="Proteomes" id="UP001187192"/>
    </source>
</evidence>
<dbReference type="AlphaFoldDB" id="A0AA87ZPB1"/>
<organism evidence="1 2">
    <name type="scientific">Ficus carica</name>
    <name type="common">Common fig</name>
    <dbReference type="NCBI Taxonomy" id="3494"/>
    <lineage>
        <taxon>Eukaryota</taxon>
        <taxon>Viridiplantae</taxon>
        <taxon>Streptophyta</taxon>
        <taxon>Embryophyta</taxon>
        <taxon>Tracheophyta</taxon>
        <taxon>Spermatophyta</taxon>
        <taxon>Magnoliopsida</taxon>
        <taxon>eudicotyledons</taxon>
        <taxon>Gunneridae</taxon>
        <taxon>Pentapetalae</taxon>
        <taxon>rosids</taxon>
        <taxon>fabids</taxon>
        <taxon>Rosales</taxon>
        <taxon>Moraceae</taxon>
        <taxon>Ficeae</taxon>
        <taxon>Ficus</taxon>
    </lineage>
</organism>
<protein>
    <submittedName>
        <fullName evidence="1">Uncharacterized protein</fullName>
    </submittedName>
</protein>
<keyword evidence="2" id="KW-1185">Reference proteome</keyword>
<sequence length="62" mass="6766">MAAVDSPLKPVKTVVELSISDSDKSISLNVERKRTSAELPLSTRIRPTSQFDTFNVRTSASS</sequence>
<dbReference type="EMBL" id="BTGU01002360">
    <property type="protein sequence ID" value="GMN36980.1"/>
    <property type="molecule type" value="Genomic_DNA"/>
</dbReference>
<name>A0AA87ZPB1_FICCA</name>
<dbReference type="Proteomes" id="UP001187192">
    <property type="component" value="Unassembled WGS sequence"/>
</dbReference>
<comment type="caution">
    <text evidence="1">The sequence shown here is derived from an EMBL/GenBank/DDBJ whole genome shotgun (WGS) entry which is preliminary data.</text>
</comment>
<accession>A0AA87ZPB1</accession>
<evidence type="ECO:0000313" key="1">
    <source>
        <dbReference type="EMBL" id="GMN36980.1"/>
    </source>
</evidence>
<proteinExistence type="predicted"/>
<gene>
    <name evidence="1" type="ORF">TIFTF001_042551</name>
</gene>
<reference evidence="1" key="1">
    <citation type="submission" date="2023-07" db="EMBL/GenBank/DDBJ databases">
        <title>draft genome sequence of fig (Ficus carica).</title>
        <authorList>
            <person name="Takahashi T."/>
            <person name="Nishimura K."/>
        </authorList>
    </citation>
    <scope>NUCLEOTIDE SEQUENCE</scope>
</reference>